<gene>
    <name evidence="3" type="ORF">MJ956_07310</name>
</gene>
<proteinExistence type="predicted"/>
<dbReference type="InterPro" id="IPR006116">
    <property type="entry name" value="NT_2-5OAS_ClassI-CCAase"/>
</dbReference>
<dbReference type="Proteomes" id="UP001155220">
    <property type="component" value="Unassembled WGS sequence"/>
</dbReference>
<dbReference type="GO" id="GO:0051607">
    <property type="term" value="P:defense response to virus"/>
    <property type="evidence" value="ECO:0007669"/>
    <property type="project" value="UniProtKB-KW"/>
</dbReference>
<feature type="domain" description="Adenylyl/Guanylyl and SMODS C-terminal sensor" evidence="2">
    <location>
        <begin position="324"/>
        <end position="452"/>
    </location>
</feature>
<evidence type="ECO:0000256" key="1">
    <source>
        <dbReference type="ARBA" id="ARBA00023118"/>
    </source>
</evidence>
<protein>
    <submittedName>
        <fullName evidence="3">Nucleotidyltransferase</fullName>
    </submittedName>
</protein>
<comment type="caution">
    <text evidence="3">The sequence shown here is derived from an EMBL/GenBank/DDBJ whole genome shotgun (WGS) entry which is preliminary data.</text>
</comment>
<sequence length="459" mass="52520">MTPITESLLVGHPAWQTVFSMSIADDFKTFLSNIQVTNADIIALRYGEITSVLNKEFRDTESKTTNSLQVGSYGRWTAIKGISDLDMIYIVPASKWETYKNGGQYALLRDTRDAIKARYPATTVKVDRLVVRVLYKDFHIEVMPAFRQDDGSYKYPDTKNGGSWKITKPQAELDEMRAANARKNRNLRRLCKMTRAWKNKHGVAMGGLLIDTLAYNFLESTEEYDTKSYLWYDYMCRDFFKYLADQPRQSEYAALGSRQRVRVKKRFEKKAAEAHELCEKAIAASGQKSERQKWRAVFGNGYPAPEAVSEDAAATSVAKAAFRYTEEFIENRFPVDIRYDLQINCEVTQNGFRPTMLLDLLARHGILLQKKSLRFFVADGSDLPDDVDLYWKVLNRGEEAERRDEIRGQILKDDGHWERQERTSFRGNHLVECYAVQNGVVVARDNVLVPISAEVAAAA</sequence>
<dbReference type="GO" id="GO:0016779">
    <property type="term" value="F:nucleotidyltransferase activity"/>
    <property type="evidence" value="ECO:0007669"/>
    <property type="project" value="InterPro"/>
</dbReference>
<dbReference type="AlphaFoldDB" id="A0A9X2H3I0"/>
<keyword evidence="1" id="KW-0051">Antiviral defense</keyword>
<organism evidence="3 4">
    <name type="scientific">Aurantimonas marianensis</name>
    <dbReference type="NCBI Taxonomy" id="2920428"/>
    <lineage>
        <taxon>Bacteria</taxon>
        <taxon>Pseudomonadati</taxon>
        <taxon>Pseudomonadota</taxon>
        <taxon>Alphaproteobacteria</taxon>
        <taxon>Hyphomicrobiales</taxon>
        <taxon>Aurantimonadaceae</taxon>
        <taxon>Aurantimonas</taxon>
    </lineage>
</organism>
<keyword evidence="4" id="KW-1185">Reference proteome</keyword>
<dbReference type="RefSeq" id="WP_253963826.1">
    <property type="nucleotide sequence ID" value="NZ_JALHBS010000038.1"/>
</dbReference>
<reference evidence="3" key="1">
    <citation type="submission" date="2022-03" db="EMBL/GenBank/DDBJ databases">
        <title>Aurantimonas Liuensis sp. Nov., isolated from the hadal seawater of the Mariana Trench.</title>
        <authorList>
            <person name="Liu R."/>
        </authorList>
    </citation>
    <scope>NUCLEOTIDE SEQUENCE</scope>
    <source>
        <strain evidence="3">LRZ36</strain>
    </source>
</reference>
<dbReference type="EMBL" id="JALHBS010000038">
    <property type="protein sequence ID" value="MCP3054960.1"/>
    <property type="molecule type" value="Genomic_DNA"/>
</dbReference>
<dbReference type="Pfam" id="PF18134">
    <property type="entry name" value="AGS_C"/>
    <property type="match status" value="1"/>
</dbReference>
<dbReference type="SUPFAM" id="SSF81301">
    <property type="entry name" value="Nucleotidyltransferase"/>
    <property type="match status" value="1"/>
</dbReference>
<dbReference type="Pfam" id="PF18144">
    <property type="entry name" value="SMODS"/>
    <property type="match status" value="1"/>
</dbReference>
<evidence type="ECO:0000313" key="3">
    <source>
        <dbReference type="EMBL" id="MCP3054960.1"/>
    </source>
</evidence>
<name>A0A9X2H3I0_9HYPH</name>
<evidence type="ECO:0000259" key="2">
    <source>
        <dbReference type="Pfam" id="PF18134"/>
    </source>
</evidence>
<dbReference type="CDD" id="cd05400">
    <property type="entry name" value="NT_2-5OAS_ClassI-CCAase"/>
    <property type="match status" value="1"/>
</dbReference>
<evidence type="ECO:0000313" key="4">
    <source>
        <dbReference type="Proteomes" id="UP001155220"/>
    </source>
</evidence>
<accession>A0A9X2H3I0</accession>
<dbReference type="InterPro" id="IPR040511">
    <property type="entry name" value="AGS_C"/>
</dbReference>
<dbReference type="InterPro" id="IPR043519">
    <property type="entry name" value="NT_sf"/>
</dbReference>